<dbReference type="Gene3D" id="3.40.532.10">
    <property type="entry name" value="Peptidase C12, ubiquitin carboxyl-terminal hydrolase"/>
    <property type="match status" value="1"/>
</dbReference>
<dbReference type="InterPro" id="IPR001578">
    <property type="entry name" value="Peptidase_C12_UCH"/>
</dbReference>
<dbReference type="InterPro" id="IPR038765">
    <property type="entry name" value="Papain-like_cys_pep_sf"/>
</dbReference>
<keyword evidence="4 8" id="KW-0833">Ubl conjugation pathway</keyword>
<comment type="similarity">
    <text evidence="2 7 8">Belongs to the peptidase C12 family.</text>
</comment>
<dbReference type="EC" id="3.4.19.12" evidence="8"/>
<evidence type="ECO:0000256" key="2">
    <source>
        <dbReference type="ARBA" id="ARBA00009326"/>
    </source>
</evidence>
<dbReference type="GO" id="GO:0016579">
    <property type="term" value="P:protein deubiquitination"/>
    <property type="evidence" value="ECO:0007669"/>
    <property type="project" value="TreeGrafter"/>
</dbReference>
<accession>A0A0B7JRP6</accession>
<evidence type="ECO:0000259" key="9">
    <source>
        <dbReference type="PROSITE" id="PS52048"/>
    </source>
</evidence>
<protein>
    <recommendedName>
        <fullName evidence="8">Ubiquitin carboxyl-terminal hydrolase</fullName>
        <ecNumber evidence="8">3.4.19.12</ecNumber>
    </recommendedName>
</protein>
<proteinExistence type="inferred from homology"/>
<dbReference type="CDD" id="cd09616">
    <property type="entry name" value="Peptidase_C12_UCH_L1_L3"/>
    <property type="match status" value="1"/>
</dbReference>
<comment type="caution">
    <text evidence="7">Lacks conserved residue(s) required for the propagation of feature annotation.</text>
</comment>
<dbReference type="GO" id="GO:0004843">
    <property type="term" value="F:cysteine-type deubiquitinase activity"/>
    <property type="evidence" value="ECO:0007669"/>
    <property type="project" value="UniProtKB-EC"/>
</dbReference>
<feature type="domain" description="UCH catalytic" evidence="9">
    <location>
        <begin position="15"/>
        <end position="250"/>
    </location>
</feature>
<evidence type="ECO:0000256" key="6">
    <source>
        <dbReference type="ARBA" id="ARBA00022807"/>
    </source>
</evidence>
<dbReference type="AlphaFoldDB" id="A0A0B7JRP6"/>
<reference evidence="10" key="1">
    <citation type="submission" date="2015-01" db="EMBL/GenBank/DDBJ databases">
        <authorList>
            <person name="Durling Mikael"/>
        </authorList>
    </citation>
    <scope>NUCLEOTIDE SEQUENCE</scope>
</reference>
<dbReference type="PANTHER" id="PTHR10589">
    <property type="entry name" value="UBIQUITIN CARBOXYL-TERMINAL HYDROLASE"/>
    <property type="match status" value="1"/>
</dbReference>
<dbReference type="SUPFAM" id="SSF54001">
    <property type="entry name" value="Cysteine proteinases"/>
    <property type="match status" value="1"/>
</dbReference>
<dbReference type="PRINTS" id="PR00707">
    <property type="entry name" value="UBCTHYDRLASE"/>
</dbReference>
<sequence length="252" mass="27592">MDARDALGRPLGTKTFIPLENNPEVFTSLVHELGLSPKLRFFDVYSLDDPDLLAMVPRPAQALIFITPAPMYYAVRKEDGHKEVKNASELTYNKSGDQEPVVWYLQTINHACGLIALLHAASNGDVRQSVDKDSILGRLIESAVPLEPGPRADLLYNSEELEKAHMNAARTGDSAAPQAEDPCGYHFLAFVRGKDGHLWELEGGSDGPIDRGSLPEGSDMLSAEALELGVKRFLKFSEGNLEFSIIALSESE</sequence>
<dbReference type="PANTHER" id="PTHR10589:SF17">
    <property type="entry name" value="UBIQUITIN CARBOXYL-TERMINAL HYDROLASE"/>
    <property type="match status" value="1"/>
</dbReference>
<dbReference type="PROSITE" id="PS52048">
    <property type="entry name" value="UCH_DOMAIN"/>
    <property type="match status" value="1"/>
</dbReference>
<dbReference type="InterPro" id="IPR036959">
    <property type="entry name" value="Peptidase_C12_UCH_sf"/>
</dbReference>
<dbReference type="Pfam" id="PF01088">
    <property type="entry name" value="Peptidase_C12"/>
    <property type="match status" value="1"/>
</dbReference>
<keyword evidence="3 8" id="KW-0645">Protease</keyword>
<gene>
    <name evidence="10" type="ORF">BN869_000001992_1</name>
</gene>
<comment type="catalytic activity">
    <reaction evidence="1 8">
        <text>Thiol-dependent hydrolysis of ester, thioester, amide, peptide and isopeptide bonds formed by the C-terminal Gly of ubiquitin (a 76-residue protein attached to proteins as an intracellular targeting signal).</text>
        <dbReference type="EC" id="3.4.19.12"/>
    </reaction>
</comment>
<evidence type="ECO:0000256" key="3">
    <source>
        <dbReference type="ARBA" id="ARBA00022670"/>
    </source>
</evidence>
<evidence type="ECO:0000313" key="10">
    <source>
        <dbReference type="EMBL" id="CEO45937.1"/>
    </source>
</evidence>
<dbReference type="EMBL" id="CDPU01000003">
    <property type="protein sequence ID" value="CEO45937.1"/>
    <property type="molecule type" value="Genomic_DNA"/>
</dbReference>
<dbReference type="GO" id="GO:0006511">
    <property type="term" value="P:ubiquitin-dependent protein catabolic process"/>
    <property type="evidence" value="ECO:0007669"/>
    <property type="project" value="UniProtKB-UniRule"/>
</dbReference>
<evidence type="ECO:0000256" key="8">
    <source>
        <dbReference type="RuleBase" id="RU361215"/>
    </source>
</evidence>
<evidence type="ECO:0000256" key="1">
    <source>
        <dbReference type="ARBA" id="ARBA00000707"/>
    </source>
</evidence>
<dbReference type="GO" id="GO:0005737">
    <property type="term" value="C:cytoplasm"/>
    <property type="evidence" value="ECO:0007669"/>
    <property type="project" value="TreeGrafter"/>
</dbReference>
<evidence type="ECO:0000256" key="5">
    <source>
        <dbReference type="ARBA" id="ARBA00022801"/>
    </source>
</evidence>
<organism evidence="10">
    <name type="scientific">Bionectria ochroleuca</name>
    <name type="common">Gliocladium roseum</name>
    <dbReference type="NCBI Taxonomy" id="29856"/>
    <lineage>
        <taxon>Eukaryota</taxon>
        <taxon>Fungi</taxon>
        <taxon>Dikarya</taxon>
        <taxon>Ascomycota</taxon>
        <taxon>Pezizomycotina</taxon>
        <taxon>Sordariomycetes</taxon>
        <taxon>Hypocreomycetidae</taxon>
        <taxon>Hypocreales</taxon>
        <taxon>Bionectriaceae</taxon>
        <taxon>Clonostachys</taxon>
    </lineage>
</organism>
<keyword evidence="5 8" id="KW-0378">Hydrolase</keyword>
<evidence type="ECO:0000256" key="4">
    <source>
        <dbReference type="ARBA" id="ARBA00022786"/>
    </source>
</evidence>
<keyword evidence="6 8" id="KW-0788">Thiol protease</keyword>
<evidence type="ECO:0000256" key="7">
    <source>
        <dbReference type="PROSITE-ProRule" id="PRU01393"/>
    </source>
</evidence>
<name>A0A0B7JRP6_BIOOC</name>